<feature type="compositionally biased region" description="Basic and acidic residues" evidence="1">
    <location>
        <begin position="115"/>
        <end position="124"/>
    </location>
</feature>
<evidence type="ECO:0000313" key="4">
    <source>
        <dbReference type="Proteomes" id="UP001151760"/>
    </source>
</evidence>
<protein>
    <submittedName>
        <fullName evidence="3">Uncharacterized protein</fullName>
    </submittedName>
</protein>
<gene>
    <name evidence="3" type="ORF">Tco_0892268</name>
</gene>
<feature type="signal peptide" evidence="2">
    <location>
        <begin position="1"/>
        <end position="28"/>
    </location>
</feature>
<dbReference type="PROSITE" id="PS51257">
    <property type="entry name" value="PROKAR_LIPOPROTEIN"/>
    <property type="match status" value="1"/>
</dbReference>
<sequence length="423" mass="47417">MGGRGNHLLHHPCLAICCLMRKLFPAQAVAGLSSCAHHRCCLVGQRTCAAGRAEDPSLLTSLSAKLDRSWKERFGGDAPATEDDVNIQDDVDLEGLSRMASEALGHDQPAAPSAHMEEREEEEVHLRRKRSVYRRARTEFNTSAFAQFHAPLSTDVLPQADISESAGPSVGADKGKAPMPDLEIPAEFLAEDAQARQRLEEEQASARLVQQLQAEDLAQADVPIVSEQRAKELDELMLRMTETDWLTLMMQVGTNPALARELLGADVNEDNFIERMTAIKERKKRALADLRYRALKGKPLKQSEVTQMMRNLVKNQWCAAHNGTITMKAVKAMSKQQLIEEYENICRCLKRIGLLSAQYNLFRPKPAPITDLRTNDKQDRLLLMSVSAVPDTALESTRYFTVYFWLLLFPTFNTMDFLHAITS</sequence>
<reference evidence="3" key="1">
    <citation type="journal article" date="2022" name="Int. J. Mol. Sci.">
        <title>Draft Genome of Tanacetum Coccineum: Genomic Comparison of Closely Related Tanacetum-Family Plants.</title>
        <authorList>
            <person name="Yamashiro T."/>
            <person name="Shiraishi A."/>
            <person name="Nakayama K."/>
            <person name="Satake H."/>
        </authorList>
    </citation>
    <scope>NUCLEOTIDE SEQUENCE</scope>
</reference>
<feature type="chain" id="PRO_5047091400" evidence="2">
    <location>
        <begin position="29"/>
        <end position="423"/>
    </location>
</feature>
<evidence type="ECO:0000256" key="2">
    <source>
        <dbReference type="SAM" id="SignalP"/>
    </source>
</evidence>
<keyword evidence="4" id="KW-1185">Reference proteome</keyword>
<reference evidence="3" key="2">
    <citation type="submission" date="2022-01" db="EMBL/GenBank/DDBJ databases">
        <authorList>
            <person name="Yamashiro T."/>
            <person name="Shiraishi A."/>
            <person name="Satake H."/>
            <person name="Nakayama K."/>
        </authorList>
    </citation>
    <scope>NUCLEOTIDE SEQUENCE</scope>
</reference>
<dbReference type="CDD" id="cd22249">
    <property type="entry name" value="UDM1_RNF168_RNF169-like"/>
    <property type="match status" value="1"/>
</dbReference>
<evidence type="ECO:0000256" key="1">
    <source>
        <dbReference type="SAM" id="MobiDB-lite"/>
    </source>
</evidence>
<feature type="region of interest" description="Disordered" evidence="1">
    <location>
        <begin position="105"/>
        <end position="124"/>
    </location>
</feature>
<dbReference type="Proteomes" id="UP001151760">
    <property type="component" value="Unassembled WGS sequence"/>
</dbReference>
<dbReference type="EMBL" id="BQNB010013960">
    <property type="protein sequence ID" value="GJT22331.1"/>
    <property type="molecule type" value="Genomic_DNA"/>
</dbReference>
<accession>A0ABQ5C5Q1</accession>
<keyword evidence="2" id="KW-0732">Signal</keyword>
<name>A0ABQ5C5Q1_9ASTR</name>
<comment type="caution">
    <text evidence="3">The sequence shown here is derived from an EMBL/GenBank/DDBJ whole genome shotgun (WGS) entry which is preliminary data.</text>
</comment>
<proteinExistence type="predicted"/>
<organism evidence="3 4">
    <name type="scientific">Tanacetum coccineum</name>
    <dbReference type="NCBI Taxonomy" id="301880"/>
    <lineage>
        <taxon>Eukaryota</taxon>
        <taxon>Viridiplantae</taxon>
        <taxon>Streptophyta</taxon>
        <taxon>Embryophyta</taxon>
        <taxon>Tracheophyta</taxon>
        <taxon>Spermatophyta</taxon>
        <taxon>Magnoliopsida</taxon>
        <taxon>eudicotyledons</taxon>
        <taxon>Gunneridae</taxon>
        <taxon>Pentapetalae</taxon>
        <taxon>asterids</taxon>
        <taxon>campanulids</taxon>
        <taxon>Asterales</taxon>
        <taxon>Asteraceae</taxon>
        <taxon>Asteroideae</taxon>
        <taxon>Anthemideae</taxon>
        <taxon>Anthemidinae</taxon>
        <taxon>Tanacetum</taxon>
    </lineage>
</organism>
<evidence type="ECO:0000313" key="3">
    <source>
        <dbReference type="EMBL" id="GJT22331.1"/>
    </source>
</evidence>